<dbReference type="Pfam" id="PF00121">
    <property type="entry name" value="TIM"/>
    <property type="match status" value="1"/>
</dbReference>
<dbReference type="PROSITE" id="PS51440">
    <property type="entry name" value="TIM_2"/>
    <property type="match status" value="1"/>
</dbReference>
<evidence type="ECO:0000256" key="8">
    <source>
        <dbReference type="ARBA" id="ARBA00023235"/>
    </source>
</evidence>
<comment type="pathway">
    <text evidence="9 10">Carbohydrate biosynthesis; gluconeogenesis.</text>
</comment>
<gene>
    <name evidence="9" type="primary">tpiA</name>
    <name evidence="11" type="ORF">GTO89_15460</name>
</gene>
<evidence type="ECO:0000256" key="6">
    <source>
        <dbReference type="ARBA" id="ARBA00022490"/>
    </source>
</evidence>
<evidence type="ECO:0000256" key="1">
    <source>
        <dbReference type="ARBA" id="ARBA00004680"/>
    </source>
</evidence>
<comment type="pathway">
    <text evidence="1 9 10">Carbohydrate degradation; glycolysis; D-glyceraldehyde 3-phosphate from glycerone phosphate: step 1/1.</text>
</comment>
<evidence type="ECO:0000256" key="5">
    <source>
        <dbReference type="ARBA" id="ARBA00022432"/>
    </source>
</evidence>
<evidence type="ECO:0000256" key="4">
    <source>
        <dbReference type="ARBA" id="ARBA00019397"/>
    </source>
</evidence>
<dbReference type="GO" id="GO:0004807">
    <property type="term" value="F:triose-phosphate isomerase activity"/>
    <property type="evidence" value="ECO:0007669"/>
    <property type="project" value="UniProtKB-UniRule"/>
</dbReference>
<evidence type="ECO:0000256" key="9">
    <source>
        <dbReference type="HAMAP-Rule" id="MF_00147"/>
    </source>
</evidence>
<comment type="subcellular location">
    <subcellularLocation>
        <location evidence="9 10">Cytoplasm</location>
    </subcellularLocation>
</comment>
<dbReference type="SUPFAM" id="SSF51351">
    <property type="entry name" value="Triosephosphate isomerase (TIM)"/>
    <property type="match status" value="1"/>
</dbReference>
<evidence type="ECO:0000313" key="11">
    <source>
        <dbReference type="EMBL" id="MZP44429.1"/>
    </source>
</evidence>
<dbReference type="FunFam" id="3.20.20.70:FF:000016">
    <property type="entry name" value="Triosephosphate isomerase"/>
    <property type="match status" value="1"/>
</dbReference>
<dbReference type="AlphaFoldDB" id="A0A845LIN3"/>
<reference evidence="11 12" key="1">
    <citation type="submission" date="2020-01" db="EMBL/GenBank/DDBJ databases">
        <title>Whole genome sequence of Heliobacterium gestii DSM 11169.</title>
        <authorList>
            <person name="Kyndt J.A."/>
            <person name="Meyer T.E."/>
        </authorList>
    </citation>
    <scope>NUCLEOTIDE SEQUENCE [LARGE SCALE GENOMIC DNA]</scope>
    <source>
        <strain evidence="11 12">DSM 11169</strain>
    </source>
</reference>
<comment type="function">
    <text evidence="9">Involved in the gluconeogenesis. Catalyzes stereospecifically the conversion of dihydroxyacetone phosphate (DHAP) to D-glyceraldehyde-3-phosphate (G3P).</text>
</comment>
<protein>
    <recommendedName>
        <fullName evidence="4 9">Triosephosphate isomerase</fullName>
        <shortName evidence="9">TIM</shortName>
        <shortName evidence="9">TPI</shortName>
        <ecNumber evidence="3 9">5.3.1.1</ecNumber>
    </recommendedName>
    <alternativeName>
        <fullName evidence="9">Triose-phosphate isomerase</fullName>
    </alternativeName>
</protein>
<dbReference type="InterPro" id="IPR035990">
    <property type="entry name" value="TIM_sf"/>
</dbReference>
<keyword evidence="5 9" id="KW-0312">Gluconeogenesis</keyword>
<dbReference type="InterPro" id="IPR022896">
    <property type="entry name" value="TrioseP_Isoase_bac/euk"/>
</dbReference>
<dbReference type="InterPro" id="IPR020861">
    <property type="entry name" value="Triosephosphate_isomerase_AS"/>
</dbReference>
<dbReference type="GO" id="GO:0005829">
    <property type="term" value="C:cytosol"/>
    <property type="evidence" value="ECO:0007669"/>
    <property type="project" value="TreeGrafter"/>
</dbReference>
<evidence type="ECO:0000256" key="3">
    <source>
        <dbReference type="ARBA" id="ARBA00011940"/>
    </source>
</evidence>
<comment type="catalytic activity">
    <reaction evidence="9 10">
        <text>D-glyceraldehyde 3-phosphate = dihydroxyacetone phosphate</text>
        <dbReference type="Rhea" id="RHEA:18585"/>
        <dbReference type="ChEBI" id="CHEBI:57642"/>
        <dbReference type="ChEBI" id="CHEBI:59776"/>
        <dbReference type="EC" id="5.3.1.1"/>
    </reaction>
</comment>
<dbReference type="CDD" id="cd00311">
    <property type="entry name" value="TIM"/>
    <property type="match status" value="1"/>
</dbReference>
<proteinExistence type="inferred from homology"/>
<organism evidence="11 12">
    <name type="scientific">Heliomicrobium gestii</name>
    <name type="common">Heliobacterium gestii</name>
    <dbReference type="NCBI Taxonomy" id="2699"/>
    <lineage>
        <taxon>Bacteria</taxon>
        <taxon>Bacillati</taxon>
        <taxon>Bacillota</taxon>
        <taxon>Clostridia</taxon>
        <taxon>Eubacteriales</taxon>
        <taxon>Heliobacteriaceae</taxon>
        <taxon>Heliomicrobium</taxon>
    </lineage>
</organism>
<keyword evidence="12" id="KW-1185">Reference proteome</keyword>
<feature type="binding site" evidence="9">
    <location>
        <position position="173"/>
    </location>
    <ligand>
        <name>substrate</name>
    </ligand>
</feature>
<sequence length="251" mass="26869">MRTPVLAGNWKMYLTPAEGRKMAETLRSLVAECAGREIVLCPPYTALSAVSEALEGTNVFVGGQNMHPAREGAFTGEIAPPMLIALGCRYVIIGHSERRQYFGETDATVAEKVRSALAEGLIPIVCVGETLEQREKGVTDPVVEIQVRQGLAGLSPEELAGVIIAYEPIWAIGTGRTASPDDAQQVCAFIRSVLAGLAGDKAQETRILYGGSVKPENIKELMNRPDIDGALVGGASLKAESFARIARFEEQ</sequence>
<dbReference type="NCBIfam" id="TIGR00419">
    <property type="entry name" value="tim"/>
    <property type="match status" value="1"/>
</dbReference>
<feature type="active site" description="Proton acceptor" evidence="9">
    <location>
        <position position="167"/>
    </location>
</feature>
<comment type="subunit">
    <text evidence="9 10">Homodimer.</text>
</comment>
<dbReference type="Gene3D" id="3.20.20.70">
    <property type="entry name" value="Aldolase class I"/>
    <property type="match status" value="1"/>
</dbReference>
<dbReference type="OrthoDB" id="9809429at2"/>
<feature type="binding site" evidence="9">
    <location>
        <position position="212"/>
    </location>
    <ligand>
        <name>substrate</name>
    </ligand>
</feature>
<keyword evidence="6 9" id="KW-0963">Cytoplasm</keyword>
<evidence type="ECO:0000256" key="10">
    <source>
        <dbReference type="RuleBase" id="RU363013"/>
    </source>
</evidence>
<dbReference type="InterPro" id="IPR013785">
    <property type="entry name" value="Aldolase_TIM"/>
</dbReference>
<dbReference type="EC" id="5.3.1.1" evidence="3 9"/>
<dbReference type="GO" id="GO:0019563">
    <property type="term" value="P:glycerol catabolic process"/>
    <property type="evidence" value="ECO:0007669"/>
    <property type="project" value="TreeGrafter"/>
</dbReference>
<keyword evidence="8 9" id="KW-0413">Isomerase</keyword>
<dbReference type="RefSeq" id="WP_161262999.1">
    <property type="nucleotide sequence ID" value="NZ_JAFBDC010000017.1"/>
</dbReference>
<accession>A0A845LIN3</accession>
<evidence type="ECO:0000256" key="7">
    <source>
        <dbReference type="ARBA" id="ARBA00023152"/>
    </source>
</evidence>
<comment type="similarity">
    <text evidence="2 9 10">Belongs to the triosephosphate isomerase family.</text>
</comment>
<feature type="active site" description="Electrophile" evidence="9">
    <location>
        <position position="95"/>
    </location>
</feature>
<dbReference type="GO" id="GO:0046166">
    <property type="term" value="P:glyceraldehyde-3-phosphate biosynthetic process"/>
    <property type="evidence" value="ECO:0007669"/>
    <property type="project" value="TreeGrafter"/>
</dbReference>
<dbReference type="UniPathway" id="UPA00138"/>
<evidence type="ECO:0000256" key="2">
    <source>
        <dbReference type="ARBA" id="ARBA00007422"/>
    </source>
</evidence>
<dbReference type="Proteomes" id="UP000471031">
    <property type="component" value="Unassembled WGS sequence"/>
</dbReference>
<comment type="caution">
    <text evidence="11">The sequence shown here is derived from an EMBL/GenBank/DDBJ whole genome shotgun (WGS) entry which is preliminary data.</text>
</comment>
<dbReference type="PANTHER" id="PTHR21139:SF42">
    <property type="entry name" value="TRIOSEPHOSPHATE ISOMERASE"/>
    <property type="match status" value="1"/>
</dbReference>
<dbReference type="PANTHER" id="PTHR21139">
    <property type="entry name" value="TRIOSEPHOSPHATE ISOMERASE"/>
    <property type="match status" value="1"/>
</dbReference>
<feature type="binding site" evidence="9">
    <location>
        <begin position="9"/>
        <end position="11"/>
    </location>
    <ligand>
        <name>substrate</name>
    </ligand>
</feature>
<dbReference type="UniPathway" id="UPA00109">
    <property type="reaction ID" value="UER00189"/>
</dbReference>
<dbReference type="GO" id="GO:0006094">
    <property type="term" value="P:gluconeogenesis"/>
    <property type="evidence" value="ECO:0007669"/>
    <property type="project" value="UniProtKB-UniRule"/>
</dbReference>
<dbReference type="EMBL" id="WXEX01000016">
    <property type="protein sequence ID" value="MZP44429.1"/>
    <property type="molecule type" value="Genomic_DNA"/>
</dbReference>
<keyword evidence="7 9" id="KW-0324">Glycolysis</keyword>
<name>A0A845LIN3_HELGE</name>
<dbReference type="HAMAP" id="MF_00147_B">
    <property type="entry name" value="TIM_B"/>
    <property type="match status" value="1"/>
</dbReference>
<dbReference type="PROSITE" id="PS00171">
    <property type="entry name" value="TIM_1"/>
    <property type="match status" value="1"/>
</dbReference>
<dbReference type="GO" id="GO:0006096">
    <property type="term" value="P:glycolytic process"/>
    <property type="evidence" value="ECO:0007669"/>
    <property type="project" value="UniProtKB-UniRule"/>
</dbReference>
<dbReference type="InterPro" id="IPR000652">
    <property type="entry name" value="Triosephosphate_isomerase"/>
</dbReference>
<feature type="binding site" evidence="9">
    <location>
        <begin position="233"/>
        <end position="234"/>
    </location>
    <ligand>
        <name>substrate</name>
    </ligand>
</feature>
<evidence type="ECO:0000313" key="12">
    <source>
        <dbReference type="Proteomes" id="UP000471031"/>
    </source>
</evidence>